<dbReference type="OrthoDB" id="3467153at2759"/>
<proteinExistence type="predicted"/>
<evidence type="ECO:0000313" key="1">
    <source>
        <dbReference type="EMBL" id="CAG8476185.1"/>
    </source>
</evidence>
<protein>
    <submittedName>
        <fullName evidence="1">10666_t:CDS:1</fullName>
    </submittedName>
</protein>
<reference evidence="1" key="1">
    <citation type="submission" date="2021-06" db="EMBL/GenBank/DDBJ databases">
        <authorList>
            <person name="Kallberg Y."/>
            <person name="Tangrot J."/>
            <person name="Rosling A."/>
        </authorList>
    </citation>
    <scope>NUCLEOTIDE SEQUENCE</scope>
    <source>
        <strain evidence="1">IN212</strain>
    </source>
</reference>
<name>A0A9N8Z8D8_9GLOM</name>
<evidence type="ECO:0000313" key="2">
    <source>
        <dbReference type="Proteomes" id="UP000789396"/>
    </source>
</evidence>
<dbReference type="Proteomes" id="UP000789396">
    <property type="component" value="Unassembled WGS sequence"/>
</dbReference>
<keyword evidence="2" id="KW-1185">Reference proteome</keyword>
<gene>
    <name evidence="1" type="ORF">RFULGI_LOCUS1330</name>
</gene>
<sequence length="228" mass="26051">MQFKYPREPTGLKIHLAFQPIELERELAEFEAQFTESLDYKFNNNSIKLIGYKKIKIPDHELSEFEDHYFNNHAEWKKIKSVFYDSGSTILRVYFPVEAALIEHNGKVFEANHLGELELEEISGDCAVLGRKQTDYVTGVEGNVIKDGIIYLANRNRPHHQLGKVYVYDFVTDSISIMDVARIVGMFVSIITDTGRTAKNQGRKLETFLEAIVTLHSQEAIAGMRSCS</sequence>
<dbReference type="AlphaFoldDB" id="A0A9N8Z8D8"/>
<accession>A0A9N8Z8D8</accession>
<dbReference type="EMBL" id="CAJVPZ010000794">
    <property type="protein sequence ID" value="CAG8476185.1"/>
    <property type="molecule type" value="Genomic_DNA"/>
</dbReference>
<organism evidence="1 2">
    <name type="scientific">Racocetra fulgida</name>
    <dbReference type="NCBI Taxonomy" id="60492"/>
    <lineage>
        <taxon>Eukaryota</taxon>
        <taxon>Fungi</taxon>
        <taxon>Fungi incertae sedis</taxon>
        <taxon>Mucoromycota</taxon>
        <taxon>Glomeromycotina</taxon>
        <taxon>Glomeromycetes</taxon>
        <taxon>Diversisporales</taxon>
        <taxon>Gigasporaceae</taxon>
        <taxon>Racocetra</taxon>
    </lineage>
</organism>
<comment type="caution">
    <text evidence="1">The sequence shown here is derived from an EMBL/GenBank/DDBJ whole genome shotgun (WGS) entry which is preliminary data.</text>
</comment>